<feature type="compositionally biased region" description="Polar residues" evidence="2">
    <location>
        <begin position="296"/>
        <end position="319"/>
    </location>
</feature>
<proteinExistence type="predicted"/>
<gene>
    <name evidence="3" type="ORF">IZO911_LOCUS24317</name>
    <name evidence="4" type="ORF">KXQ929_LOCUS24721</name>
</gene>
<organism evidence="3 5">
    <name type="scientific">Adineta steineri</name>
    <dbReference type="NCBI Taxonomy" id="433720"/>
    <lineage>
        <taxon>Eukaryota</taxon>
        <taxon>Metazoa</taxon>
        <taxon>Spiralia</taxon>
        <taxon>Gnathifera</taxon>
        <taxon>Rotifera</taxon>
        <taxon>Eurotatoria</taxon>
        <taxon>Bdelloidea</taxon>
        <taxon>Adinetida</taxon>
        <taxon>Adinetidae</taxon>
        <taxon>Adineta</taxon>
    </lineage>
</organism>
<dbReference type="EMBL" id="CAJOBB010002076">
    <property type="protein sequence ID" value="CAF3935629.1"/>
    <property type="molecule type" value="Genomic_DNA"/>
</dbReference>
<feature type="compositionally biased region" description="Polar residues" evidence="2">
    <location>
        <begin position="266"/>
        <end position="290"/>
    </location>
</feature>
<evidence type="ECO:0000256" key="1">
    <source>
        <dbReference type="SAM" id="Coils"/>
    </source>
</evidence>
<feature type="coiled-coil region" evidence="1">
    <location>
        <begin position="170"/>
        <end position="197"/>
    </location>
</feature>
<reference evidence="3" key="1">
    <citation type="submission" date="2021-02" db="EMBL/GenBank/DDBJ databases">
        <authorList>
            <person name="Nowell W R."/>
        </authorList>
    </citation>
    <scope>NUCLEOTIDE SEQUENCE</scope>
</reference>
<feature type="region of interest" description="Disordered" evidence="2">
    <location>
        <begin position="62"/>
        <end position="141"/>
    </location>
</feature>
<evidence type="ECO:0000313" key="3">
    <source>
        <dbReference type="EMBL" id="CAF1124226.1"/>
    </source>
</evidence>
<evidence type="ECO:0000313" key="4">
    <source>
        <dbReference type="EMBL" id="CAF3935629.1"/>
    </source>
</evidence>
<evidence type="ECO:0000313" key="5">
    <source>
        <dbReference type="Proteomes" id="UP000663860"/>
    </source>
</evidence>
<comment type="caution">
    <text evidence="3">The sequence shown here is derived from an EMBL/GenBank/DDBJ whole genome shotgun (WGS) entry which is preliminary data.</text>
</comment>
<feature type="region of interest" description="Disordered" evidence="2">
    <location>
        <begin position="1"/>
        <end position="21"/>
    </location>
</feature>
<accession>A0A814QTC8</accession>
<protein>
    <submittedName>
        <fullName evidence="3">Uncharacterized protein</fullName>
    </submittedName>
</protein>
<name>A0A814QTC8_9BILA</name>
<evidence type="ECO:0000256" key="2">
    <source>
        <dbReference type="SAM" id="MobiDB-lite"/>
    </source>
</evidence>
<keyword evidence="1" id="KW-0175">Coiled coil</keyword>
<dbReference type="AlphaFoldDB" id="A0A814QTC8"/>
<sequence>MQQIHTNRDLMPETTIREGDNSSKIVRTDLSTILSDYTNSQRRYNDRLESLEREMVSLKGQFNEHELNQTFTTKKTSNPPPTSARGSSSSRIPLPVTPRRLSDDKPVTPANNTSNTHALPSKPVGRSRSFHNNTSDESKSLRSYKIQLEQAHQNNPSGSPDIRIPNYSSVEEVIRANEQLLMENDRLRSDFNRLKTENILLLRSMKVTSTGNEPNLGNERIVAERERQSLTVELARQAEENKRLRKSLLAQSAKFIALRQSIHSTSLSTPNEHHFTSQSTMPSLPNSSRVSKSKSARYSSNNRGSDRTNTFSHASSDLF</sequence>
<dbReference type="EMBL" id="CAJNOE010000292">
    <property type="protein sequence ID" value="CAF1124226.1"/>
    <property type="molecule type" value="Genomic_DNA"/>
</dbReference>
<dbReference type="Proteomes" id="UP000663860">
    <property type="component" value="Unassembled WGS sequence"/>
</dbReference>
<dbReference type="Proteomes" id="UP000663868">
    <property type="component" value="Unassembled WGS sequence"/>
</dbReference>
<feature type="region of interest" description="Disordered" evidence="2">
    <location>
        <begin position="266"/>
        <end position="319"/>
    </location>
</feature>
<feature type="compositionally biased region" description="Polar residues" evidence="2">
    <location>
        <begin position="109"/>
        <end position="118"/>
    </location>
</feature>